<dbReference type="EMBL" id="UINC01231689">
    <property type="protein sequence ID" value="SVE64332.1"/>
    <property type="molecule type" value="Genomic_DNA"/>
</dbReference>
<evidence type="ECO:0000313" key="1">
    <source>
        <dbReference type="EMBL" id="SVE64332.1"/>
    </source>
</evidence>
<proteinExistence type="predicted"/>
<dbReference type="AlphaFoldDB" id="A0A383F582"/>
<name>A0A383F582_9ZZZZ</name>
<accession>A0A383F582</accession>
<organism evidence="1">
    <name type="scientific">marine metagenome</name>
    <dbReference type="NCBI Taxonomy" id="408172"/>
    <lineage>
        <taxon>unclassified sequences</taxon>
        <taxon>metagenomes</taxon>
        <taxon>ecological metagenomes</taxon>
    </lineage>
</organism>
<sequence>MLDNQLACYKKPLQEQYFPFGNDLNQSVRSSSIWLLLALSNEKLRINWGVTLINSRC</sequence>
<protein>
    <submittedName>
        <fullName evidence="1">Uncharacterized protein</fullName>
    </submittedName>
</protein>
<gene>
    <name evidence="1" type="ORF">METZ01_LOCUS517186</name>
</gene>
<reference evidence="1" key="1">
    <citation type="submission" date="2018-05" db="EMBL/GenBank/DDBJ databases">
        <authorList>
            <person name="Lanie J.A."/>
            <person name="Ng W.-L."/>
            <person name="Kazmierczak K.M."/>
            <person name="Andrzejewski T.M."/>
            <person name="Davidsen T.M."/>
            <person name="Wayne K.J."/>
            <person name="Tettelin H."/>
            <person name="Glass J.I."/>
            <person name="Rusch D."/>
            <person name="Podicherti R."/>
            <person name="Tsui H.-C.T."/>
            <person name="Winkler M.E."/>
        </authorList>
    </citation>
    <scope>NUCLEOTIDE SEQUENCE</scope>
</reference>